<dbReference type="AlphaFoldDB" id="A0A0A9DVM1"/>
<evidence type="ECO:0000313" key="1">
    <source>
        <dbReference type="EMBL" id="JAD91861.1"/>
    </source>
</evidence>
<dbReference type="EMBL" id="GBRH01206034">
    <property type="protein sequence ID" value="JAD91861.1"/>
    <property type="molecule type" value="Transcribed_RNA"/>
</dbReference>
<protein>
    <submittedName>
        <fullName evidence="1">Uncharacterized protein</fullName>
    </submittedName>
</protein>
<reference evidence="1" key="2">
    <citation type="journal article" date="2015" name="Data Brief">
        <title>Shoot transcriptome of the giant reed, Arundo donax.</title>
        <authorList>
            <person name="Barrero R.A."/>
            <person name="Guerrero F.D."/>
            <person name="Moolhuijzen P."/>
            <person name="Goolsby J.A."/>
            <person name="Tidwell J."/>
            <person name="Bellgard S.E."/>
            <person name="Bellgard M.I."/>
        </authorList>
    </citation>
    <scope>NUCLEOTIDE SEQUENCE</scope>
    <source>
        <tissue evidence="1">Shoot tissue taken approximately 20 cm above the soil surface</tissue>
    </source>
</reference>
<name>A0A0A9DVM1_ARUDO</name>
<accession>A0A0A9DVM1</accession>
<sequence>MLLQILNAPQLFAIKRIAILECLPIVYSLRLYPQFPRFGAYLEFSGHVSVV</sequence>
<reference evidence="1" key="1">
    <citation type="submission" date="2014-09" db="EMBL/GenBank/DDBJ databases">
        <authorList>
            <person name="Magalhaes I.L.F."/>
            <person name="Oliveira U."/>
            <person name="Santos F.R."/>
            <person name="Vidigal T.H.D.A."/>
            <person name="Brescovit A.D."/>
            <person name="Santos A.J."/>
        </authorList>
    </citation>
    <scope>NUCLEOTIDE SEQUENCE</scope>
    <source>
        <tissue evidence="1">Shoot tissue taken approximately 20 cm above the soil surface</tissue>
    </source>
</reference>
<organism evidence="1">
    <name type="scientific">Arundo donax</name>
    <name type="common">Giant reed</name>
    <name type="synonym">Donax arundinaceus</name>
    <dbReference type="NCBI Taxonomy" id="35708"/>
    <lineage>
        <taxon>Eukaryota</taxon>
        <taxon>Viridiplantae</taxon>
        <taxon>Streptophyta</taxon>
        <taxon>Embryophyta</taxon>
        <taxon>Tracheophyta</taxon>
        <taxon>Spermatophyta</taxon>
        <taxon>Magnoliopsida</taxon>
        <taxon>Liliopsida</taxon>
        <taxon>Poales</taxon>
        <taxon>Poaceae</taxon>
        <taxon>PACMAD clade</taxon>
        <taxon>Arundinoideae</taxon>
        <taxon>Arundineae</taxon>
        <taxon>Arundo</taxon>
    </lineage>
</organism>
<proteinExistence type="predicted"/>